<dbReference type="PANTHER" id="PTHR11567">
    <property type="entry name" value="ACID PHOSPHATASE-RELATED"/>
    <property type="match status" value="1"/>
</dbReference>
<keyword evidence="5" id="KW-0732">Signal</keyword>
<dbReference type="Pfam" id="PF00328">
    <property type="entry name" value="His_Phos_2"/>
    <property type="match status" value="1"/>
</dbReference>
<dbReference type="PANTHER" id="PTHR11567:SF110">
    <property type="entry name" value="2-PHOSPHOXYLOSE PHOSPHATASE 1"/>
    <property type="match status" value="1"/>
</dbReference>
<feature type="chain" id="PRO_5031530948" description="Acid phosphatase" evidence="5">
    <location>
        <begin position="17"/>
        <end position="624"/>
    </location>
</feature>
<evidence type="ECO:0000256" key="5">
    <source>
        <dbReference type="SAM" id="SignalP"/>
    </source>
</evidence>
<evidence type="ECO:0000256" key="4">
    <source>
        <dbReference type="SAM" id="Phobius"/>
    </source>
</evidence>
<protein>
    <recommendedName>
        <fullName evidence="7">Acid phosphatase</fullName>
    </recommendedName>
</protein>
<keyword evidence="4" id="KW-0812">Transmembrane</keyword>
<evidence type="ECO:0000256" key="1">
    <source>
        <dbReference type="ARBA" id="ARBA00005375"/>
    </source>
</evidence>
<dbReference type="PROSITE" id="PS00778">
    <property type="entry name" value="HIS_ACID_PHOSPHAT_2"/>
    <property type="match status" value="1"/>
</dbReference>
<gene>
    <name evidence="6" type="ORF">HTAM1171_LOCUS7651</name>
</gene>
<feature type="signal peptide" evidence="5">
    <location>
        <begin position="1"/>
        <end position="16"/>
    </location>
</feature>
<keyword evidence="4" id="KW-1133">Transmembrane helix</keyword>
<dbReference type="InterPro" id="IPR050645">
    <property type="entry name" value="Histidine_acid_phosphatase"/>
</dbReference>
<dbReference type="CDD" id="cd07061">
    <property type="entry name" value="HP_HAP_like"/>
    <property type="match status" value="1"/>
</dbReference>
<dbReference type="GO" id="GO:0016791">
    <property type="term" value="F:phosphatase activity"/>
    <property type="evidence" value="ECO:0007669"/>
    <property type="project" value="TreeGrafter"/>
</dbReference>
<evidence type="ECO:0000313" key="6">
    <source>
        <dbReference type="EMBL" id="CAD9500654.1"/>
    </source>
</evidence>
<dbReference type="InterPro" id="IPR029033">
    <property type="entry name" value="His_PPase_superfam"/>
</dbReference>
<organism evidence="6">
    <name type="scientific">Helicotheca tamesis</name>
    <dbReference type="NCBI Taxonomy" id="374047"/>
    <lineage>
        <taxon>Eukaryota</taxon>
        <taxon>Sar</taxon>
        <taxon>Stramenopiles</taxon>
        <taxon>Ochrophyta</taxon>
        <taxon>Bacillariophyta</taxon>
        <taxon>Mediophyceae</taxon>
        <taxon>Lithodesmiophycidae</taxon>
        <taxon>Lithodesmiales</taxon>
        <taxon>Lithodesmiaceae</taxon>
        <taxon>Helicotheca</taxon>
    </lineage>
</organism>
<dbReference type="EMBL" id="HBGV01012497">
    <property type="protein sequence ID" value="CAD9500654.1"/>
    <property type="molecule type" value="Transcribed_RNA"/>
</dbReference>
<feature type="transmembrane region" description="Helical" evidence="4">
    <location>
        <begin position="536"/>
        <end position="559"/>
    </location>
</feature>
<evidence type="ECO:0000256" key="3">
    <source>
        <dbReference type="SAM" id="MobiDB-lite"/>
    </source>
</evidence>
<dbReference type="Gene3D" id="3.40.50.1240">
    <property type="entry name" value="Phosphoglycerate mutase-like"/>
    <property type="match status" value="1"/>
</dbReference>
<comment type="similarity">
    <text evidence="1">Belongs to the histidine acid phosphatase family.</text>
</comment>
<feature type="compositionally biased region" description="Basic and acidic residues" evidence="3">
    <location>
        <begin position="592"/>
        <end position="624"/>
    </location>
</feature>
<dbReference type="InterPro" id="IPR000560">
    <property type="entry name" value="His_Pase_clade-2"/>
</dbReference>
<dbReference type="SUPFAM" id="SSF53254">
    <property type="entry name" value="Phosphoglycerate mutase-like"/>
    <property type="match status" value="1"/>
</dbReference>
<name>A0A7S2HUA7_9STRA</name>
<proteinExistence type="inferred from homology"/>
<sequence length="624" mass="69138">MRAAILLLSNVGAVLCKSSILDKDLSYTRYPKYPPYCSVPEDMEKRGVPPLQSSDLKTKLVHVTSVIRHGARTPWSDQMMCWDGYWQDPELGIWNCDLTTMISPPSAPFVTEVENDPTKVNDEIGAESGSSSMFLFEKRYDALNHPPHLTNLLNGTCQKGQLLLKGYEQEMANGRHLREAYVHDGLPSSSGPASTDDRMRLFDLTGDDDGSASLGGRKPYEEPNLRYRADDEQRTMMSGQVLLRGMWGDIIAKDSAETGENPVIIVHTGDYSVDVLAPRESNCPRLSELREEAEQSETFQTFNTSEEANILRTLMVEELGNDFTDNIHDCLMTTMCTDRKLPDILADYGSPNDGGGKYGGNIFQRLIDYNTFSWCYNLAHNDGAYSKLGMGPLWYEIMSNIKPFLNGDDSEPLTKMALISGHDSTVEPLLASLGNSIYDGTVWVPYATMFNIEIHESTNSQDEKSHFFRLILNGDAITSRVPGCPDDNDLCDVSVLVDIVEPFARYDPDCATRSPADEAGQNSIKTAEAAMSTPSALAILFVTIFFSSILGGVTTYVYLTRQFPFCGHNNYRRGSSGIALDNRKGTFTSVEDAEHHEKGVDEADGKRTSYGAAEHDSHTDAELL</sequence>
<dbReference type="AlphaFoldDB" id="A0A7S2HUA7"/>
<evidence type="ECO:0008006" key="7">
    <source>
        <dbReference type="Google" id="ProtNLM"/>
    </source>
</evidence>
<keyword evidence="2" id="KW-0378">Hydrolase</keyword>
<keyword evidence="4" id="KW-0472">Membrane</keyword>
<accession>A0A7S2HUA7</accession>
<reference evidence="6" key="1">
    <citation type="submission" date="2021-01" db="EMBL/GenBank/DDBJ databases">
        <authorList>
            <person name="Corre E."/>
            <person name="Pelletier E."/>
            <person name="Niang G."/>
            <person name="Scheremetjew M."/>
            <person name="Finn R."/>
            <person name="Kale V."/>
            <person name="Holt S."/>
            <person name="Cochrane G."/>
            <person name="Meng A."/>
            <person name="Brown T."/>
            <person name="Cohen L."/>
        </authorList>
    </citation>
    <scope>NUCLEOTIDE SEQUENCE</scope>
    <source>
        <strain evidence="6">CCMP826</strain>
    </source>
</reference>
<dbReference type="InterPro" id="IPR033379">
    <property type="entry name" value="Acid_Pase_AS"/>
</dbReference>
<evidence type="ECO:0000256" key="2">
    <source>
        <dbReference type="ARBA" id="ARBA00022801"/>
    </source>
</evidence>
<feature type="region of interest" description="Disordered" evidence="3">
    <location>
        <begin position="589"/>
        <end position="624"/>
    </location>
</feature>